<dbReference type="InterPro" id="IPR036812">
    <property type="entry name" value="NAD(P)_OxRdtase_dom_sf"/>
</dbReference>
<dbReference type="PRINTS" id="PR00069">
    <property type="entry name" value="ALDKETRDTASE"/>
</dbReference>
<dbReference type="AlphaFoldDB" id="A0A2I1KW06"/>
<evidence type="ECO:0000313" key="3">
    <source>
        <dbReference type="Proteomes" id="UP000234778"/>
    </source>
</evidence>
<protein>
    <submittedName>
        <fullName evidence="2">Aldo/keto reductase</fullName>
    </submittedName>
</protein>
<dbReference type="Gene3D" id="3.20.20.100">
    <property type="entry name" value="NADP-dependent oxidoreductase domain"/>
    <property type="match status" value="1"/>
</dbReference>
<dbReference type="InterPro" id="IPR020471">
    <property type="entry name" value="AKR"/>
</dbReference>
<dbReference type="CDD" id="cd19086">
    <property type="entry name" value="AKR_AKR11C1"/>
    <property type="match status" value="1"/>
</dbReference>
<evidence type="ECO:0000313" key="2">
    <source>
        <dbReference type="EMBL" id="PKY99795.1"/>
    </source>
</evidence>
<dbReference type="GeneID" id="81707859"/>
<dbReference type="Proteomes" id="UP000234778">
    <property type="component" value="Unassembled WGS sequence"/>
</dbReference>
<feature type="domain" description="NADP-dependent oxidoreductase" evidence="1">
    <location>
        <begin position="16"/>
        <end position="319"/>
    </location>
</feature>
<dbReference type="EMBL" id="PKHA01000001">
    <property type="protein sequence ID" value="PKY99795.1"/>
    <property type="molecule type" value="Genomic_DNA"/>
</dbReference>
<sequence>METRPFHALGRQVSAVGIGTWQLGADWGEVDPADATATLEAALDSGVTFIDTADVYGDGRSERFVGSFLKDHPDAGLTVVTKMGRRVAQLPENYTRDAFWAWNDRSRENLGVDTLDLVQLHCPPSEVIDAEQTWDWLEEMVEQGRIRAYGVSVETCDQALCAMSRPGCASVQIILNVLRRKPLEEVLPTAQRMDTAIIARVPLASGLLSGRYTETTTFAPADHRSYNRDGSAFDVGETFSGVPYEVGVQAAREFVTLCSELGPQGASPVQVALRWILDQVGVTTVIPGARNSAQARANAAAGNLEPLSAQLHTALEELYDRLIRSHVHDRW</sequence>
<organism evidence="2 3">
    <name type="scientific">Actinomyces urogenitalis</name>
    <dbReference type="NCBI Taxonomy" id="103621"/>
    <lineage>
        <taxon>Bacteria</taxon>
        <taxon>Bacillati</taxon>
        <taxon>Actinomycetota</taxon>
        <taxon>Actinomycetes</taxon>
        <taxon>Actinomycetales</taxon>
        <taxon>Actinomycetaceae</taxon>
        <taxon>Actinomyces</taxon>
    </lineage>
</organism>
<proteinExistence type="predicted"/>
<dbReference type="PANTHER" id="PTHR43312">
    <property type="entry name" value="D-THREO-ALDOSE 1-DEHYDROGENASE"/>
    <property type="match status" value="1"/>
</dbReference>
<dbReference type="GO" id="GO:0016491">
    <property type="term" value="F:oxidoreductase activity"/>
    <property type="evidence" value="ECO:0007669"/>
    <property type="project" value="InterPro"/>
</dbReference>
<dbReference type="RefSeq" id="WP_034236909.1">
    <property type="nucleotide sequence ID" value="NZ_JAHAIH010000015.1"/>
</dbReference>
<dbReference type="Pfam" id="PF00248">
    <property type="entry name" value="Aldo_ket_red"/>
    <property type="match status" value="1"/>
</dbReference>
<accession>A0A2I1KW06</accession>
<comment type="caution">
    <text evidence="2">The sequence shown here is derived from an EMBL/GenBank/DDBJ whole genome shotgun (WGS) entry which is preliminary data.</text>
</comment>
<name>A0A2I1KW06_9ACTO</name>
<dbReference type="PANTHER" id="PTHR43312:SF1">
    <property type="entry name" value="NADP-DEPENDENT OXIDOREDUCTASE DOMAIN-CONTAINING PROTEIN"/>
    <property type="match status" value="1"/>
</dbReference>
<dbReference type="InterPro" id="IPR023210">
    <property type="entry name" value="NADP_OxRdtase_dom"/>
</dbReference>
<gene>
    <name evidence="2" type="ORF">CYJ26_02710</name>
</gene>
<evidence type="ECO:0000259" key="1">
    <source>
        <dbReference type="Pfam" id="PF00248"/>
    </source>
</evidence>
<dbReference type="InterPro" id="IPR053135">
    <property type="entry name" value="AKR2_Oxidoreductase"/>
</dbReference>
<dbReference type="SUPFAM" id="SSF51430">
    <property type="entry name" value="NAD(P)-linked oxidoreductase"/>
    <property type="match status" value="1"/>
</dbReference>
<reference evidence="2 3" key="1">
    <citation type="submission" date="2017-12" db="EMBL/GenBank/DDBJ databases">
        <title>Phylogenetic diversity of female urinary microbiome.</title>
        <authorList>
            <person name="Thomas-White K."/>
            <person name="Wolfe A.J."/>
        </authorList>
    </citation>
    <scope>NUCLEOTIDE SEQUENCE [LARGE SCALE GENOMIC DNA]</scope>
    <source>
        <strain evidence="2 3">UMB0319</strain>
    </source>
</reference>